<dbReference type="GO" id="GO:0050660">
    <property type="term" value="F:flavin adenine dinucleotide binding"/>
    <property type="evidence" value="ECO:0007669"/>
    <property type="project" value="InterPro"/>
</dbReference>
<dbReference type="Gene3D" id="3.90.1200.10">
    <property type="match status" value="1"/>
</dbReference>
<keyword evidence="3" id="KW-0274">FAD</keyword>
<evidence type="ECO:0000313" key="6">
    <source>
        <dbReference type="EMBL" id="GMH61110.1"/>
    </source>
</evidence>
<protein>
    <recommendedName>
        <fullName evidence="5">CHK kinase-like domain-containing protein</fullName>
    </recommendedName>
</protein>
<evidence type="ECO:0000256" key="4">
    <source>
        <dbReference type="ARBA" id="ARBA00023002"/>
    </source>
</evidence>
<gene>
    <name evidence="6" type="ORF">TrRE_jg3098</name>
</gene>
<dbReference type="InterPro" id="IPR020946">
    <property type="entry name" value="Flavin_mOase-like"/>
</dbReference>
<keyword evidence="7" id="KW-1185">Reference proteome</keyword>
<dbReference type="SMART" id="SM00587">
    <property type="entry name" value="CHK"/>
    <property type="match status" value="1"/>
</dbReference>
<dbReference type="GO" id="GO:0004499">
    <property type="term" value="F:N,N-dimethylaniline monooxygenase activity"/>
    <property type="evidence" value="ECO:0007669"/>
    <property type="project" value="InterPro"/>
</dbReference>
<dbReference type="EMBL" id="BRXZ01003750">
    <property type="protein sequence ID" value="GMH61110.1"/>
    <property type="molecule type" value="Genomic_DNA"/>
</dbReference>
<evidence type="ECO:0000313" key="7">
    <source>
        <dbReference type="Proteomes" id="UP001165082"/>
    </source>
</evidence>
<dbReference type="SUPFAM" id="SSF51905">
    <property type="entry name" value="FAD/NAD(P)-binding domain"/>
    <property type="match status" value="1"/>
</dbReference>
<reference evidence="6" key="1">
    <citation type="submission" date="2022-07" db="EMBL/GenBank/DDBJ databases">
        <title>Genome analysis of Parmales, a sister group of diatoms, reveals the evolutionary specialization of diatoms from phago-mixotrophs to photoautotrophs.</title>
        <authorList>
            <person name="Ban H."/>
            <person name="Sato S."/>
            <person name="Yoshikawa S."/>
            <person name="Kazumasa Y."/>
            <person name="Nakamura Y."/>
            <person name="Ichinomiya M."/>
            <person name="Saitoh K."/>
            <person name="Sato N."/>
            <person name="Blanc-Mathieu R."/>
            <person name="Endo H."/>
            <person name="Kuwata A."/>
            <person name="Ogata H."/>
        </authorList>
    </citation>
    <scope>NUCLEOTIDE SEQUENCE</scope>
</reference>
<evidence type="ECO:0000259" key="5">
    <source>
        <dbReference type="SMART" id="SM00587"/>
    </source>
</evidence>
<keyword evidence="4" id="KW-0560">Oxidoreductase</keyword>
<dbReference type="SUPFAM" id="SSF56112">
    <property type="entry name" value="Protein kinase-like (PK-like)"/>
    <property type="match status" value="1"/>
</dbReference>
<dbReference type="InterPro" id="IPR004119">
    <property type="entry name" value="EcKL"/>
</dbReference>
<proteinExistence type="inferred from homology"/>
<dbReference type="GO" id="GO:0050661">
    <property type="term" value="F:NADP binding"/>
    <property type="evidence" value="ECO:0007669"/>
    <property type="project" value="InterPro"/>
</dbReference>
<comment type="similarity">
    <text evidence="1">Belongs to the FMO family.</text>
</comment>
<organism evidence="6 7">
    <name type="scientific">Triparma retinervis</name>
    <dbReference type="NCBI Taxonomy" id="2557542"/>
    <lineage>
        <taxon>Eukaryota</taxon>
        <taxon>Sar</taxon>
        <taxon>Stramenopiles</taxon>
        <taxon>Ochrophyta</taxon>
        <taxon>Bolidophyceae</taxon>
        <taxon>Parmales</taxon>
        <taxon>Triparmaceae</taxon>
        <taxon>Triparma</taxon>
    </lineage>
</organism>
<dbReference type="InterPro" id="IPR011009">
    <property type="entry name" value="Kinase-like_dom_sf"/>
</dbReference>
<dbReference type="InterPro" id="IPR050346">
    <property type="entry name" value="FMO-like"/>
</dbReference>
<evidence type="ECO:0000256" key="2">
    <source>
        <dbReference type="ARBA" id="ARBA00022630"/>
    </source>
</evidence>
<dbReference type="AlphaFoldDB" id="A0A9W7A1A3"/>
<dbReference type="Gene3D" id="3.50.50.60">
    <property type="entry name" value="FAD/NAD(P)-binding domain"/>
    <property type="match status" value="1"/>
</dbReference>
<feature type="domain" description="CHK kinase-like" evidence="5">
    <location>
        <begin position="157"/>
        <end position="353"/>
    </location>
</feature>
<name>A0A9W7A1A3_9STRA</name>
<dbReference type="Pfam" id="PF00743">
    <property type="entry name" value="FMO-like"/>
    <property type="match status" value="1"/>
</dbReference>
<dbReference type="OrthoDB" id="184416at2759"/>
<comment type="caution">
    <text evidence="6">The sequence shown here is derived from an EMBL/GenBank/DDBJ whole genome shotgun (WGS) entry which is preliminary data.</text>
</comment>
<keyword evidence="2" id="KW-0285">Flavoprotein</keyword>
<dbReference type="PANTHER" id="PTHR23023">
    <property type="entry name" value="DIMETHYLANILINE MONOOXYGENASE"/>
    <property type="match status" value="1"/>
</dbReference>
<dbReference type="InterPro" id="IPR036188">
    <property type="entry name" value="FAD/NAD-bd_sf"/>
</dbReference>
<dbReference type="Pfam" id="PF02958">
    <property type="entry name" value="EcKL"/>
    <property type="match status" value="1"/>
</dbReference>
<evidence type="ECO:0000256" key="1">
    <source>
        <dbReference type="ARBA" id="ARBA00009183"/>
    </source>
</evidence>
<accession>A0A9W7A1A3</accession>
<sequence length="936" mass="107659">MKTRTIYTTLYKVLKLVFCGSLPIQPKGVHYKEKFPATPKQLKRKGLKWVERALKLSGALVEDNSITKLGISELGAVGLLGDLRVIDVVYAKPTDLPTKMIVKFAPPDFSARLLTDLFDLSRAEINFYQKMQSDLSIVDTPRCFFTDFDPLSNRYVLIIEHLTHTRKASFRDFLKPNCVSIEETKMCMAQLARLHAKFWGKGGTEKAPWLNRADNKLVEDLIPMQEKIMWRKFLTKTQGGTTPKDWSYEIPKELVEYWPKVRKNTFLYMSRLESHPFRTCIHGDTRLDNWFFYDDAKGEAQAGLIDWQLISVGVSVQDLSWFFLGSVDEEFCQKHEEELLDTYLKELNSNLEENIDSEAFYEEYALSYFHAVVKSMMACNKVSKGDQRDIRICDKMMVGALNGIKRRNTWEAFDKMEGNKLRINHGTSIDPSIVARRKDLAHAVRVGKRNSIAHVTKAKCYETYDDLGGTWHKDVAYSGLKIHTPSWMASFADYPYSADGGRPSREERQERVPHSRLQAYFKRYAAEKKITDKFVFNSKVKKVAYDSKSKKGHVTVFNSKTQQLTKEGPFDAVIFTGYATFPRKPNLQGESEFLDSGGEVYHSRDCNDVTIDRLLKQDKKVIVVGGGKSSCDMVLRFLDYKGGENPNVTWLFRRSYQFMRSEKFFHKKTPWDMLNGVAVMYFWMIALVFPNLSWNVLRGTGHAWTYRDTKESVHSYKTFHFGMLDLRQRYLLRNKACQKVGNPIEFTKTGLALESGESLEADTVIFCTGYSSGIEEISTEKDGKPFKMELNKKLFEHVIAPDFPILASCTNFSTTAGPMRGASVSEYLVYHLCRRKMPTEASMRVQADRLFGNFTLRESILFADGFFQKWIRLLLDLVLRGLIPWQHLLIHFIQILLFGYTAPPTMNLLPSLPKKWRKGGGAELREDIVVEKLAWS</sequence>
<evidence type="ECO:0000256" key="3">
    <source>
        <dbReference type="ARBA" id="ARBA00022827"/>
    </source>
</evidence>
<dbReference type="Proteomes" id="UP001165082">
    <property type="component" value="Unassembled WGS sequence"/>
</dbReference>
<dbReference type="InterPro" id="IPR015897">
    <property type="entry name" value="CHK_kinase-like"/>
</dbReference>